<dbReference type="AlphaFoldDB" id="A0AAW0GLK5"/>
<proteinExistence type="predicted"/>
<name>A0AAW0GLK5_9APHY</name>
<dbReference type="Proteomes" id="UP001385951">
    <property type="component" value="Unassembled WGS sequence"/>
</dbReference>
<organism evidence="2 3">
    <name type="scientific">Cerrena zonata</name>
    <dbReference type="NCBI Taxonomy" id="2478898"/>
    <lineage>
        <taxon>Eukaryota</taxon>
        <taxon>Fungi</taxon>
        <taxon>Dikarya</taxon>
        <taxon>Basidiomycota</taxon>
        <taxon>Agaricomycotina</taxon>
        <taxon>Agaricomycetes</taxon>
        <taxon>Polyporales</taxon>
        <taxon>Cerrenaceae</taxon>
        <taxon>Cerrena</taxon>
    </lineage>
</organism>
<accession>A0AAW0GLK5</accession>
<keyword evidence="3" id="KW-1185">Reference proteome</keyword>
<protein>
    <submittedName>
        <fullName evidence="2">Uncharacterized protein</fullName>
    </submittedName>
</protein>
<evidence type="ECO:0000313" key="3">
    <source>
        <dbReference type="Proteomes" id="UP001385951"/>
    </source>
</evidence>
<reference evidence="2 3" key="1">
    <citation type="submission" date="2022-09" db="EMBL/GenBank/DDBJ databases">
        <authorList>
            <person name="Palmer J.M."/>
        </authorList>
    </citation>
    <scope>NUCLEOTIDE SEQUENCE [LARGE SCALE GENOMIC DNA]</scope>
    <source>
        <strain evidence="2 3">DSM 7382</strain>
    </source>
</reference>
<evidence type="ECO:0000256" key="1">
    <source>
        <dbReference type="SAM" id="MobiDB-lite"/>
    </source>
</evidence>
<feature type="region of interest" description="Disordered" evidence="1">
    <location>
        <begin position="1"/>
        <end position="21"/>
    </location>
</feature>
<gene>
    <name evidence="2" type="ORF">QCA50_001509</name>
</gene>
<comment type="caution">
    <text evidence="2">The sequence shown here is derived from an EMBL/GenBank/DDBJ whole genome shotgun (WGS) entry which is preliminary data.</text>
</comment>
<dbReference type="EMBL" id="JASBNA010000002">
    <property type="protein sequence ID" value="KAK7694326.1"/>
    <property type="molecule type" value="Genomic_DNA"/>
</dbReference>
<sequence>MSKEIISERSSSCVVNDDPVDDPAVGQGLSCYVHVDRPMTFGPGEEPTRGSHQAKVLAVTGKPGTSEIRSCVIKDPQTQVGLTNGRLLGLCLMRRVIIFVVGECCGNTTCK</sequence>
<evidence type="ECO:0000313" key="2">
    <source>
        <dbReference type="EMBL" id="KAK7694326.1"/>
    </source>
</evidence>